<gene>
    <name evidence="1" type="ORF">LCGC14_1077770</name>
</gene>
<dbReference type="EMBL" id="LAZR01004697">
    <property type="protein sequence ID" value="KKN06390.1"/>
    <property type="molecule type" value="Genomic_DNA"/>
</dbReference>
<organism evidence="1">
    <name type="scientific">marine sediment metagenome</name>
    <dbReference type="NCBI Taxonomy" id="412755"/>
    <lineage>
        <taxon>unclassified sequences</taxon>
        <taxon>metagenomes</taxon>
        <taxon>ecological metagenomes</taxon>
    </lineage>
</organism>
<accession>A0A0F9MGA0</accession>
<name>A0A0F9MGA0_9ZZZZ</name>
<protein>
    <submittedName>
        <fullName evidence="1">Uncharacterized protein</fullName>
    </submittedName>
</protein>
<dbReference type="AlphaFoldDB" id="A0A0F9MGA0"/>
<sequence length="146" mass="16495">MTRVAYPGIGDAQPPPTLKDGPHELIITKAYRKESKTFPGTDNTEIVIVDQNEPDANAIFFYLVDPISLETFIERKPDKSEEDYTKSENFKALNVKQFCKAFDIEFDEAGYELDDFLGKRATLMTTSEKDEKTGRVNVSIQLPPVV</sequence>
<reference evidence="1" key="1">
    <citation type="journal article" date="2015" name="Nature">
        <title>Complex archaea that bridge the gap between prokaryotes and eukaryotes.</title>
        <authorList>
            <person name="Spang A."/>
            <person name="Saw J.H."/>
            <person name="Jorgensen S.L."/>
            <person name="Zaremba-Niedzwiedzka K."/>
            <person name="Martijn J."/>
            <person name="Lind A.E."/>
            <person name="van Eijk R."/>
            <person name="Schleper C."/>
            <person name="Guy L."/>
            <person name="Ettema T.J."/>
        </authorList>
    </citation>
    <scope>NUCLEOTIDE SEQUENCE</scope>
</reference>
<proteinExistence type="predicted"/>
<evidence type="ECO:0000313" key="1">
    <source>
        <dbReference type="EMBL" id="KKN06390.1"/>
    </source>
</evidence>
<comment type="caution">
    <text evidence="1">The sequence shown here is derived from an EMBL/GenBank/DDBJ whole genome shotgun (WGS) entry which is preliminary data.</text>
</comment>